<feature type="chain" id="PRO_5041984409" description="Transmembrane protein" evidence="2">
    <location>
        <begin position="29"/>
        <end position="143"/>
    </location>
</feature>
<evidence type="ECO:0000256" key="2">
    <source>
        <dbReference type="SAM" id="SignalP"/>
    </source>
</evidence>
<dbReference type="EMBL" id="JARKIB010000005">
    <property type="protein sequence ID" value="KAJ7779929.1"/>
    <property type="molecule type" value="Genomic_DNA"/>
</dbReference>
<dbReference type="Proteomes" id="UP001215598">
    <property type="component" value="Unassembled WGS sequence"/>
</dbReference>
<evidence type="ECO:0000256" key="1">
    <source>
        <dbReference type="SAM" id="Phobius"/>
    </source>
</evidence>
<comment type="caution">
    <text evidence="3">The sequence shown here is derived from an EMBL/GenBank/DDBJ whole genome shotgun (WGS) entry which is preliminary data.</text>
</comment>
<name>A0AAD7K7P6_9AGAR</name>
<gene>
    <name evidence="3" type="ORF">B0H16DRAFT_1500251</name>
</gene>
<reference evidence="3" key="1">
    <citation type="submission" date="2023-03" db="EMBL/GenBank/DDBJ databases">
        <title>Massive genome expansion in bonnet fungi (Mycena s.s.) driven by repeated elements and novel gene families across ecological guilds.</title>
        <authorList>
            <consortium name="Lawrence Berkeley National Laboratory"/>
            <person name="Harder C.B."/>
            <person name="Miyauchi S."/>
            <person name="Viragh M."/>
            <person name="Kuo A."/>
            <person name="Thoen E."/>
            <person name="Andreopoulos B."/>
            <person name="Lu D."/>
            <person name="Skrede I."/>
            <person name="Drula E."/>
            <person name="Henrissat B."/>
            <person name="Morin E."/>
            <person name="Kohler A."/>
            <person name="Barry K."/>
            <person name="LaButti K."/>
            <person name="Morin E."/>
            <person name="Salamov A."/>
            <person name="Lipzen A."/>
            <person name="Mereny Z."/>
            <person name="Hegedus B."/>
            <person name="Baldrian P."/>
            <person name="Stursova M."/>
            <person name="Weitz H."/>
            <person name="Taylor A."/>
            <person name="Grigoriev I.V."/>
            <person name="Nagy L.G."/>
            <person name="Martin F."/>
            <person name="Kauserud H."/>
        </authorList>
    </citation>
    <scope>NUCLEOTIDE SEQUENCE</scope>
    <source>
        <strain evidence="3">CBHHK182m</strain>
    </source>
</reference>
<keyword evidence="1" id="KW-1133">Transmembrane helix</keyword>
<evidence type="ECO:0000313" key="4">
    <source>
        <dbReference type="Proteomes" id="UP001215598"/>
    </source>
</evidence>
<proteinExistence type="predicted"/>
<feature type="signal peptide" evidence="2">
    <location>
        <begin position="1"/>
        <end position="28"/>
    </location>
</feature>
<keyword evidence="4" id="KW-1185">Reference proteome</keyword>
<evidence type="ECO:0000313" key="3">
    <source>
        <dbReference type="EMBL" id="KAJ7779929.1"/>
    </source>
</evidence>
<dbReference type="AlphaFoldDB" id="A0AAD7K7P6"/>
<keyword evidence="1" id="KW-0472">Membrane</keyword>
<keyword evidence="1" id="KW-0812">Transmembrane</keyword>
<accession>A0AAD7K7P6</accession>
<organism evidence="3 4">
    <name type="scientific">Mycena metata</name>
    <dbReference type="NCBI Taxonomy" id="1033252"/>
    <lineage>
        <taxon>Eukaryota</taxon>
        <taxon>Fungi</taxon>
        <taxon>Dikarya</taxon>
        <taxon>Basidiomycota</taxon>
        <taxon>Agaricomycotina</taxon>
        <taxon>Agaricomycetes</taxon>
        <taxon>Agaricomycetidae</taxon>
        <taxon>Agaricales</taxon>
        <taxon>Marasmiineae</taxon>
        <taxon>Mycenaceae</taxon>
        <taxon>Mycena</taxon>
    </lineage>
</organism>
<feature type="transmembrane region" description="Helical" evidence="1">
    <location>
        <begin position="55"/>
        <end position="75"/>
    </location>
</feature>
<sequence>MARLSFFFARCCLILSFLLQIFVSGTHAFHCDDDGFDCHSDEDDEDPATRQRNQIIAASVVGGGLLLTAIVYFIYEYRKPRIRAQVAPLYTPYQFAGAPATFAPPLGPPPLVHPAQGRPHAYTYGYGYNGQPVHESKLDHEDV</sequence>
<evidence type="ECO:0008006" key="5">
    <source>
        <dbReference type="Google" id="ProtNLM"/>
    </source>
</evidence>
<keyword evidence="2" id="KW-0732">Signal</keyword>
<protein>
    <recommendedName>
        <fullName evidence="5">Transmembrane protein</fullName>
    </recommendedName>
</protein>